<dbReference type="InterPro" id="IPR013783">
    <property type="entry name" value="Ig-like_fold"/>
</dbReference>
<dbReference type="Pfam" id="PF07654">
    <property type="entry name" value="C1-set"/>
    <property type="match status" value="4"/>
</dbReference>
<dbReference type="FunFam" id="2.60.40.10:FF:002350">
    <property type="entry name" value="Immunoglobulin heavy variable 1-4"/>
    <property type="match status" value="1"/>
</dbReference>
<dbReference type="InterPro" id="IPR036179">
    <property type="entry name" value="Ig-like_dom_sf"/>
</dbReference>
<dbReference type="Proteomes" id="UP000261660">
    <property type="component" value="Unplaced"/>
</dbReference>
<dbReference type="SUPFAM" id="SSF48726">
    <property type="entry name" value="Immunoglobulin"/>
    <property type="match status" value="4"/>
</dbReference>
<proteinExistence type="predicted"/>
<dbReference type="PROSITE" id="PS00290">
    <property type="entry name" value="IG_MHC"/>
    <property type="match status" value="1"/>
</dbReference>
<feature type="domain" description="Ig-like" evidence="3">
    <location>
        <begin position="22"/>
        <end position="119"/>
    </location>
</feature>
<dbReference type="InParanoid" id="A0A3Q3GIW6"/>
<feature type="chain" id="PRO_5018606708" description="Ig-like domain-containing protein" evidence="2">
    <location>
        <begin position="21"/>
        <end position="455"/>
    </location>
</feature>
<feature type="signal peptide" evidence="2">
    <location>
        <begin position="1"/>
        <end position="20"/>
    </location>
</feature>
<dbReference type="STRING" id="56723.ENSLBEP00000033472"/>
<dbReference type="InterPro" id="IPR003597">
    <property type="entry name" value="Ig_C1-set"/>
</dbReference>
<evidence type="ECO:0000256" key="1">
    <source>
        <dbReference type="ARBA" id="ARBA00023319"/>
    </source>
</evidence>
<dbReference type="Ensembl" id="ENSLBET00000034943.1">
    <property type="protein sequence ID" value="ENSLBEP00000033472.1"/>
    <property type="gene ID" value="ENSLBEG00000025205.1"/>
</dbReference>
<dbReference type="SMART" id="SM00407">
    <property type="entry name" value="IGc1"/>
    <property type="match status" value="2"/>
</dbReference>
<name>A0A3Q3GIW6_9LABR</name>
<organism evidence="4 5">
    <name type="scientific">Labrus bergylta</name>
    <name type="common">ballan wrasse</name>
    <dbReference type="NCBI Taxonomy" id="56723"/>
    <lineage>
        <taxon>Eukaryota</taxon>
        <taxon>Metazoa</taxon>
        <taxon>Chordata</taxon>
        <taxon>Craniata</taxon>
        <taxon>Vertebrata</taxon>
        <taxon>Euteleostomi</taxon>
        <taxon>Actinopterygii</taxon>
        <taxon>Neopterygii</taxon>
        <taxon>Teleostei</taxon>
        <taxon>Neoteleostei</taxon>
        <taxon>Acanthomorphata</taxon>
        <taxon>Eupercaria</taxon>
        <taxon>Labriformes</taxon>
        <taxon>Labridae</taxon>
        <taxon>Labrus</taxon>
    </lineage>
</organism>
<reference evidence="4" key="1">
    <citation type="submission" date="2025-08" db="UniProtKB">
        <authorList>
            <consortium name="Ensembl"/>
        </authorList>
    </citation>
    <scope>IDENTIFICATION</scope>
</reference>
<dbReference type="InterPro" id="IPR050380">
    <property type="entry name" value="Immune_Resp_Modulators"/>
</dbReference>
<dbReference type="Gene3D" id="2.60.40.10">
    <property type="entry name" value="Immunoglobulins"/>
    <property type="match status" value="4"/>
</dbReference>
<feature type="domain" description="Ig-like" evidence="3">
    <location>
        <begin position="348"/>
        <end position="428"/>
    </location>
</feature>
<keyword evidence="2" id="KW-0732">Signal</keyword>
<evidence type="ECO:0000256" key="2">
    <source>
        <dbReference type="SAM" id="SignalP"/>
    </source>
</evidence>
<dbReference type="CDD" id="cd05768">
    <property type="entry name" value="IgC1_CH3_IgAGD_CH4_IgAEM"/>
    <property type="match status" value="1"/>
</dbReference>
<reference evidence="4" key="2">
    <citation type="submission" date="2025-09" db="UniProtKB">
        <authorList>
            <consortium name="Ensembl"/>
        </authorList>
    </citation>
    <scope>IDENTIFICATION</scope>
</reference>
<feature type="domain" description="Ig-like" evidence="3">
    <location>
        <begin position="247"/>
        <end position="323"/>
    </location>
</feature>
<dbReference type="InterPro" id="IPR007110">
    <property type="entry name" value="Ig-like_dom"/>
</dbReference>
<evidence type="ECO:0000313" key="4">
    <source>
        <dbReference type="Ensembl" id="ENSLBEP00000033472.1"/>
    </source>
</evidence>
<sequence length="455" mass="50635">MIHFHFSIFFLLFSFLATSSKPTVFPLMQCGSETANTVTLGCLATGFSPSSVTYAWSKAGTALTDFIQYPPVEKSGVYTGISQIKVNKEDLDAKQPFKCIASNTAGEGEGIFIVTRKTSAQSYKYLIARPSVFMLPPLEHTRKEMVTLSCYVKDFYPKEVYVSWLVDDEKADSKYGFHTTKPVENQGSYSAYSQLSLSFEQWNKSDAVFSCVVYHESLTNTTKAIVRSIGSKTSQNINLVNLNMNIPETCKTVMTAKSDIKATCSVCTIFDATVTWRLDEDSPSKEHINQVTNASGRVAVTSQLLVPQKEWKTGKSFTCEVSDRILKKDSIIHIIVFSLMSWSFLVTPTSSQSVGVYIQGPPLQENQNTGQVTVTCLLVEFFPSNIIVYWKKDGQRLPSTGYTNSPAWKYTGSSTYSMNSRLNITKTVVQFHVSMLLVGVLSHHTLGSDEHKQSE</sequence>
<dbReference type="FunFam" id="2.60.40.10:FF:000463">
    <property type="entry name" value="Immunoglobulin heavy constant gamma 1"/>
    <property type="match status" value="1"/>
</dbReference>
<keyword evidence="1" id="KW-0393">Immunoglobulin domain</keyword>
<dbReference type="PROSITE" id="PS50835">
    <property type="entry name" value="IG_LIKE"/>
    <property type="match status" value="4"/>
</dbReference>
<evidence type="ECO:0000259" key="3">
    <source>
        <dbReference type="PROSITE" id="PS50835"/>
    </source>
</evidence>
<keyword evidence="5" id="KW-1185">Reference proteome</keyword>
<protein>
    <recommendedName>
        <fullName evidence="3">Ig-like domain-containing protein</fullName>
    </recommendedName>
</protein>
<dbReference type="InterPro" id="IPR003006">
    <property type="entry name" value="Ig/MHC_CS"/>
</dbReference>
<accession>A0A3Q3GIW6</accession>
<evidence type="ECO:0000313" key="5">
    <source>
        <dbReference type="Proteomes" id="UP000261660"/>
    </source>
</evidence>
<dbReference type="GeneTree" id="ENSGT00940000163076"/>
<feature type="domain" description="Ig-like" evidence="3">
    <location>
        <begin position="130"/>
        <end position="226"/>
    </location>
</feature>
<dbReference type="PANTHER" id="PTHR23411">
    <property type="entry name" value="TAPASIN"/>
    <property type="match status" value="1"/>
</dbReference>
<dbReference type="AlphaFoldDB" id="A0A3Q3GIW6"/>